<name>A0A6J7WTG6_9CAUD</name>
<organism evidence="1">
    <name type="scientific">uncultured Caudovirales phage</name>
    <dbReference type="NCBI Taxonomy" id="2100421"/>
    <lineage>
        <taxon>Viruses</taxon>
        <taxon>Duplodnaviria</taxon>
        <taxon>Heunggongvirae</taxon>
        <taxon>Uroviricota</taxon>
        <taxon>Caudoviricetes</taxon>
        <taxon>Peduoviridae</taxon>
        <taxon>Maltschvirus</taxon>
        <taxon>Maltschvirus maltsch</taxon>
    </lineage>
</organism>
<dbReference type="EMBL" id="LR798287">
    <property type="protein sequence ID" value="CAB5221389.1"/>
    <property type="molecule type" value="Genomic_DNA"/>
</dbReference>
<gene>
    <name evidence="1" type="ORF">UFOVP245_143</name>
</gene>
<reference evidence="1" key="1">
    <citation type="submission" date="2020-05" db="EMBL/GenBank/DDBJ databases">
        <authorList>
            <person name="Chiriac C."/>
            <person name="Salcher M."/>
            <person name="Ghai R."/>
            <person name="Kavagutti S V."/>
        </authorList>
    </citation>
    <scope>NUCLEOTIDE SEQUENCE</scope>
</reference>
<sequence length="61" mass="6930">MPEYITSVNPATNMIDEYHNPKYIKPTMNDLAEEEMKSQGLNPLNSDDVKKFWASKGIVNA</sequence>
<proteinExistence type="predicted"/>
<protein>
    <submittedName>
        <fullName evidence="1">Uncharacterized protein</fullName>
    </submittedName>
</protein>
<evidence type="ECO:0000313" key="1">
    <source>
        <dbReference type="EMBL" id="CAB5221389.1"/>
    </source>
</evidence>
<accession>A0A6J7WTG6</accession>